<evidence type="ECO:0000313" key="3">
    <source>
        <dbReference type="EMBL" id="EJT71576.1"/>
    </source>
</evidence>
<evidence type="ECO:0000313" key="4">
    <source>
        <dbReference type="EnsemblFungi" id="EJT71576"/>
    </source>
</evidence>
<dbReference type="RefSeq" id="XP_009226973.1">
    <property type="nucleotide sequence ID" value="XM_009228709.1"/>
</dbReference>
<reference evidence="5" key="1">
    <citation type="submission" date="2010-07" db="EMBL/GenBank/DDBJ databases">
        <title>The genome sequence of Gaeumannomyces graminis var. tritici strain R3-111a-1.</title>
        <authorList>
            <consortium name="The Broad Institute Genome Sequencing Platform"/>
            <person name="Ma L.-J."/>
            <person name="Dead R."/>
            <person name="Young S."/>
            <person name="Zeng Q."/>
            <person name="Koehrsen M."/>
            <person name="Alvarado L."/>
            <person name="Berlin A."/>
            <person name="Chapman S.B."/>
            <person name="Chen Z."/>
            <person name="Freedman E."/>
            <person name="Gellesch M."/>
            <person name="Goldberg J."/>
            <person name="Griggs A."/>
            <person name="Gujja S."/>
            <person name="Heilman E.R."/>
            <person name="Heiman D."/>
            <person name="Hepburn T."/>
            <person name="Howarth C."/>
            <person name="Jen D."/>
            <person name="Larson L."/>
            <person name="Mehta T."/>
            <person name="Neiman D."/>
            <person name="Pearson M."/>
            <person name="Roberts A."/>
            <person name="Saif S."/>
            <person name="Shea T."/>
            <person name="Shenoy N."/>
            <person name="Sisk P."/>
            <person name="Stolte C."/>
            <person name="Sykes S."/>
            <person name="Walk T."/>
            <person name="White J."/>
            <person name="Yandava C."/>
            <person name="Haas B."/>
            <person name="Nusbaum C."/>
            <person name="Birren B."/>
        </authorList>
    </citation>
    <scope>NUCLEOTIDE SEQUENCE [LARGE SCALE GENOMIC DNA]</scope>
    <source>
        <strain evidence="5">R3-111a-1</strain>
    </source>
</reference>
<protein>
    <submittedName>
        <fullName evidence="3 4">Uncharacterized protein</fullName>
    </submittedName>
</protein>
<evidence type="ECO:0000256" key="2">
    <source>
        <dbReference type="SAM" id="Phobius"/>
    </source>
</evidence>
<keyword evidence="2" id="KW-1133">Transmembrane helix</keyword>
<organism evidence="3">
    <name type="scientific">Gaeumannomyces tritici (strain R3-111a-1)</name>
    <name type="common">Wheat and barley take-all root rot fungus</name>
    <name type="synonym">Gaeumannomyces graminis var. tritici</name>
    <dbReference type="NCBI Taxonomy" id="644352"/>
    <lineage>
        <taxon>Eukaryota</taxon>
        <taxon>Fungi</taxon>
        <taxon>Dikarya</taxon>
        <taxon>Ascomycota</taxon>
        <taxon>Pezizomycotina</taxon>
        <taxon>Sordariomycetes</taxon>
        <taxon>Sordariomycetidae</taxon>
        <taxon>Magnaporthales</taxon>
        <taxon>Magnaporthaceae</taxon>
        <taxon>Gaeumannomyces</taxon>
    </lineage>
</organism>
<dbReference type="EnsemblFungi" id="EJT71576">
    <property type="protein sequence ID" value="EJT71576"/>
    <property type="gene ID" value="GGTG_10832"/>
</dbReference>
<evidence type="ECO:0000256" key="1">
    <source>
        <dbReference type="SAM" id="MobiDB-lite"/>
    </source>
</evidence>
<gene>
    <name evidence="4" type="primary">20351290</name>
    <name evidence="3" type="ORF">GGTG_10832</name>
</gene>
<sequence length="587" mass="61618">MLAPAALPAGITPAPTLASAATHGLMRRQTTHGCLNIGPFNCDGGIGACIQSVGFRDNSTRAATSCYCDHGPDYLQCFHSALTSKCPSYGNDDFAFYQISWFSSMCGSVPATAMAQIKPPSTVVLSLSTVESVRLSSRSTPPPRTSTPQFTSTGKLLSGGCDTASYTLIDSGSTVYWAGFVGCINDRPECCPWTIANTIATDAPPVTQDGGVNTQRDNGGGPYPSPKDGVQLALPHCADDYYSISGSCCPNGFFPFTRAVAGQTPCWSSMNRITAAPTLTANVVGQPIDTDKPTSAVLNIVLAIQYAVVPQETNSGLGLPVGAIVGISLGGAAIILALVLAWFCIRRKRRATRGAESGQGDGGPAVQMPEETAAVPVMMQTKSAQGTPAAAMVLNDPIRMGTAPPQGHDGGMFAPRTPTRPQYDPLPTASPPRQNYDDATTAFVSPAPLTQQEYHQIPMASPTWQAYDGGVLAPLPSTQQQQQQQQQQQSFQPHAAPPTAQHGGHSRNISSVTAWSAGGMSESEVSNIGSGDAWGARGAASPGEAFVPRYQDDVNGQQQNHQPAFIPNPSSPAGAYERSHWHNIPRT</sequence>
<feature type="region of interest" description="Disordered" evidence="1">
    <location>
        <begin position="468"/>
        <end position="507"/>
    </location>
</feature>
<feature type="region of interest" description="Disordered" evidence="1">
    <location>
        <begin position="546"/>
        <end position="587"/>
    </location>
</feature>
<evidence type="ECO:0000313" key="5">
    <source>
        <dbReference type="Proteomes" id="UP000006039"/>
    </source>
</evidence>
<dbReference type="AlphaFoldDB" id="J3PBF9"/>
<dbReference type="OrthoDB" id="3065412at2759"/>
<reference evidence="3" key="3">
    <citation type="submission" date="2010-09" db="EMBL/GenBank/DDBJ databases">
        <title>Annotation of Gaeumannomyces graminis var. tritici R3-111a-1.</title>
        <authorList>
            <consortium name="The Broad Institute Genome Sequencing Platform"/>
            <person name="Ma L.-J."/>
            <person name="Dead R."/>
            <person name="Young S.K."/>
            <person name="Zeng Q."/>
            <person name="Gargeya S."/>
            <person name="Fitzgerald M."/>
            <person name="Haas B."/>
            <person name="Abouelleil A."/>
            <person name="Alvarado L."/>
            <person name="Arachchi H.M."/>
            <person name="Berlin A."/>
            <person name="Brown A."/>
            <person name="Chapman S.B."/>
            <person name="Chen Z."/>
            <person name="Dunbar C."/>
            <person name="Freedman E."/>
            <person name="Gearin G."/>
            <person name="Gellesch M."/>
            <person name="Goldberg J."/>
            <person name="Griggs A."/>
            <person name="Gujja S."/>
            <person name="Heiman D."/>
            <person name="Howarth C."/>
            <person name="Larson L."/>
            <person name="Lui A."/>
            <person name="MacDonald P.J.P."/>
            <person name="Mehta T."/>
            <person name="Montmayeur A."/>
            <person name="Murphy C."/>
            <person name="Neiman D."/>
            <person name="Pearson M."/>
            <person name="Priest M."/>
            <person name="Roberts A."/>
            <person name="Saif S."/>
            <person name="Shea T."/>
            <person name="Shenoy N."/>
            <person name="Sisk P."/>
            <person name="Stolte C."/>
            <person name="Sykes S."/>
            <person name="Yandava C."/>
            <person name="Wortman J."/>
            <person name="Nusbaum C."/>
            <person name="Birren B."/>
        </authorList>
    </citation>
    <scope>NUCLEOTIDE SEQUENCE</scope>
    <source>
        <strain evidence="3">R3-111a-1</strain>
    </source>
</reference>
<keyword evidence="2" id="KW-0812">Transmembrane</keyword>
<dbReference type="GeneID" id="20351290"/>
<keyword evidence="2" id="KW-0472">Membrane</keyword>
<feature type="compositionally biased region" description="Low complexity" evidence="1">
    <location>
        <begin position="479"/>
        <end position="489"/>
    </location>
</feature>
<name>J3PBF9_GAET3</name>
<keyword evidence="5" id="KW-1185">Reference proteome</keyword>
<dbReference type="STRING" id="644352.J3PBF9"/>
<reference evidence="4" key="5">
    <citation type="submission" date="2018-04" db="UniProtKB">
        <authorList>
            <consortium name="EnsemblFungi"/>
        </authorList>
    </citation>
    <scope>IDENTIFICATION</scope>
    <source>
        <strain evidence="4">R3-111a-1</strain>
    </source>
</reference>
<dbReference type="EMBL" id="GL385400">
    <property type="protein sequence ID" value="EJT71576.1"/>
    <property type="molecule type" value="Genomic_DNA"/>
</dbReference>
<reference evidence="4" key="4">
    <citation type="journal article" date="2015" name="G3 (Bethesda)">
        <title>Genome sequences of three phytopathogenic species of the Magnaporthaceae family of fungi.</title>
        <authorList>
            <person name="Okagaki L.H."/>
            <person name="Nunes C.C."/>
            <person name="Sailsbery J."/>
            <person name="Clay B."/>
            <person name="Brown D."/>
            <person name="John T."/>
            <person name="Oh Y."/>
            <person name="Young N."/>
            <person name="Fitzgerald M."/>
            <person name="Haas B.J."/>
            <person name="Zeng Q."/>
            <person name="Young S."/>
            <person name="Adiconis X."/>
            <person name="Fan L."/>
            <person name="Levin J.Z."/>
            <person name="Mitchell T.K."/>
            <person name="Okubara P.A."/>
            <person name="Farman M.L."/>
            <person name="Kohn L.M."/>
            <person name="Birren B."/>
            <person name="Ma L.-J."/>
            <person name="Dean R.A."/>
        </authorList>
    </citation>
    <scope>NUCLEOTIDE SEQUENCE</scope>
    <source>
        <strain evidence="4">R3-111a-1</strain>
    </source>
</reference>
<proteinExistence type="predicted"/>
<feature type="region of interest" description="Disordered" evidence="1">
    <location>
        <begin position="405"/>
        <end position="439"/>
    </location>
</feature>
<accession>J3PBF9</accession>
<dbReference type="eggNOG" id="ENOG502T0XV">
    <property type="taxonomic scope" value="Eukaryota"/>
</dbReference>
<reference evidence="3" key="2">
    <citation type="submission" date="2010-07" db="EMBL/GenBank/DDBJ databases">
        <authorList>
            <consortium name="The Broad Institute Genome Sequencing Platform"/>
            <consortium name="Broad Institute Genome Sequencing Center for Infectious Disease"/>
            <person name="Ma L.-J."/>
            <person name="Dead R."/>
            <person name="Young S."/>
            <person name="Zeng Q."/>
            <person name="Koehrsen M."/>
            <person name="Alvarado L."/>
            <person name="Berlin A."/>
            <person name="Chapman S.B."/>
            <person name="Chen Z."/>
            <person name="Freedman E."/>
            <person name="Gellesch M."/>
            <person name="Goldberg J."/>
            <person name="Griggs A."/>
            <person name="Gujja S."/>
            <person name="Heilman E.R."/>
            <person name="Heiman D."/>
            <person name="Hepburn T."/>
            <person name="Howarth C."/>
            <person name="Jen D."/>
            <person name="Larson L."/>
            <person name="Mehta T."/>
            <person name="Neiman D."/>
            <person name="Pearson M."/>
            <person name="Roberts A."/>
            <person name="Saif S."/>
            <person name="Shea T."/>
            <person name="Shenoy N."/>
            <person name="Sisk P."/>
            <person name="Stolte C."/>
            <person name="Sykes S."/>
            <person name="Walk T."/>
            <person name="White J."/>
            <person name="Yandava C."/>
            <person name="Haas B."/>
            <person name="Nusbaum C."/>
            <person name="Birren B."/>
        </authorList>
    </citation>
    <scope>NUCLEOTIDE SEQUENCE</scope>
    <source>
        <strain evidence="3">R3-111a-1</strain>
    </source>
</reference>
<feature type="transmembrane region" description="Helical" evidence="2">
    <location>
        <begin position="317"/>
        <end position="343"/>
    </location>
</feature>
<dbReference type="Proteomes" id="UP000006039">
    <property type="component" value="Unassembled WGS sequence"/>
</dbReference>
<feature type="region of interest" description="Disordered" evidence="1">
    <location>
        <begin position="202"/>
        <end position="223"/>
    </location>
</feature>
<feature type="region of interest" description="Disordered" evidence="1">
    <location>
        <begin position="521"/>
        <end position="540"/>
    </location>
</feature>
<dbReference type="HOGENOM" id="CLU_033080_0_0_1"/>
<dbReference type="VEuPathDB" id="FungiDB:GGTG_10832"/>